<feature type="domain" description="Fibronectin type-III" evidence="1">
    <location>
        <begin position="158"/>
        <end position="261"/>
    </location>
</feature>
<protein>
    <recommendedName>
        <fullName evidence="1">Fibronectin type-III domain-containing protein</fullName>
    </recommendedName>
</protein>
<dbReference type="PROSITE" id="PS50853">
    <property type="entry name" value="FN3"/>
    <property type="match status" value="1"/>
</dbReference>
<sequence>MNSVSGVRIAGGLLLGALLTVGGCGYKTPPVPPATVVPVAIEDLRYTVQEDQVRLSWTFPGKNIKGEEINDIAAFDLYRAEIPLDEYCPTCPVPFVEPIEVDGGMTVVDGKRRIATYDYDLLRQGHKYFFKVQAKRDWWAASADSNIVTFVWHVPAVPPTGLTASAADSSVQLNWQPVTSRRDGEPVQTDVLYQLLRKTGENDYTRIGSPVAETSTVDRKVVNGQQYSYQVQSVLRFGEDLVFGGASEPVIVTPVDTTPPPVPTGVEVFNTGKGIRVVWEPSTAADVAGYNVYRRSEGGGFGLIGTVAVPDSTFVDESAGEDAYFIYAVTAYDRTGKGNESKKSAEAKPRY</sequence>
<evidence type="ECO:0000313" key="2">
    <source>
        <dbReference type="EMBL" id="SHO43266.1"/>
    </source>
</evidence>
<dbReference type="InterPro" id="IPR003961">
    <property type="entry name" value="FN3_dom"/>
</dbReference>
<reference evidence="2 3" key="1">
    <citation type="submission" date="2016-12" db="EMBL/GenBank/DDBJ databases">
        <authorList>
            <person name="Song W.-J."/>
            <person name="Kurnit D.M."/>
        </authorList>
    </citation>
    <scope>NUCLEOTIDE SEQUENCE [LARGE SCALE GENOMIC DNA]</scope>
    <source>
        <strain evidence="2 3">DSM 18488</strain>
    </source>
</reference>
<accession>A0A1M7XWT9</accession>
<dbReference type="CDD" id="cd00063">
    <property type="entry name" value="FN3"/>
    <property type="match status" value="1"/>
</dbReference>
<dbReference type="InterPro" id="IPR036116">
    <property type="entry name" value="FN3_sf"/>
</dbReference>
<evidence type="ECO:0000259" key="1">
    <source>
        <dbReference type="PROSITE" id="PS50853"/>
    </source>
</evidence>
<organism evidence="2 3">
    <name type="scientific">Desulfopila aestuarii DSM 18488</name>
    <dbReference type="NCBI Taxonomy" id="1121416"/>
    <lineage>
        <taxon>Bacteria</taxon>
        <taxon>Pseudomonadati</taxon>
        <taxon>Thermodesulfobacteriota</taxon>
        <taxon>Desulfobulbia</taxon>
        <taxon>Desulfobulbales</taxon>
        <taxon>Desulfocapsaceae</taxon>
        <taxon>Desulfopila</taxon>
    </lineage>
</organism>
<dbReference type="STRING" id="1121416.SAMN02745220_00359"/>
<evidence type="ECO:0000313" key="3">
    <source>
        <dbReference type="Proteomes" id="UP000184603"/>
    </source>
</evidence>
<name>A0A1M7XWT9_9BACT</name>
<dbReference type="OrthoDB" id="5430878at2"/>
<dbReference type="InterPro" id="IPR013783">
    <property type="entry name" value="Ig-like_fold"/>
</dbReference>
<dbReference type="Gene3D" id="2.60.40.10">
    <property type="entry name" value="Immunoglobulins"/>
    <property type="match status" value="3"/>
</dbReference>
<dbReference type="AlphaFoldDB" id="A0A1M7XWT9"/>
<gene>
    <name evidence="2" type="ORF">SAMN02745220_00359</name>
</gene>
<keyword evidence="3" id="KW-1185">Reference proteome</keyword>
<dbReference type="SMART" id="SM00060">
    <property type="entry name" value="FN3"/>
    <property type="match status" value="3"/>
</dbReference>
<dbReference type="SUPFAM" id="SSF49265">
    <property type="entry name" value="Fibronectin type III"/>
    <property type="match status" value="2"/>
</dbReference>
<dbReference type="Proteomes" id="UP000184603">
    <property type="component" value="Unassembled WGS sequence"/>
</dbReference>
<dbReference type="EMBL" id="FRFE01000001">
    <property type="protein sequence ID" value="SHO43266.1"/>
    <property type="molecule type" value="Genomic_DNA"/>
</dbReference>
<proteinExistence type="predicted"/>
<dbReference type="RefSeq" id="WP_073611699.1">
    <property type="nucleotide sequence ID" value="NZ_FRFE01000001.1"/>
</dbReference>